<reference evidence="3" key="1">
    <citation type="journal article" date="2011" name="Nat. Genet.">
        <title>The Arabidopsis lyrata genome sequence and the basis of rapid genome size change.</title>
        <authorList>
            <person name="Hu T.T."/>
            <person name="Pattyn P."/>
            <person name="Bakker E.G."/>
            <person name="Cao J."/>
            <person name="Cheng J.-F."/>
            <person name="Clark R.M."/>
            <person name="Fahlgren N."/>
            <person name="Fawcett J.A."/>
            <person name="Grimwood J."/>
            <person name="Gundlach H."/>
            <person name="Haberer G."/>
            <person name="Hollister J.D."/>
            <person name="Ossowski S."/>
            <person name="Ottilar R.P."/>
            <person name="Salamov A.A."/>
            <person name="Schneeberger K."/>
            <person name="Spannagl M."/>
            <person name="Wang X."/>
            <person name="Yang L."/>
            <person name="Nasrallah M.E."/>
            <person name="Bergelson J."/>
            <person name="Carrington J.C."/>
            <person name="Gaut B.S."/>
            <person name="Schmutz J."/>
            <person name="Mayer K.F.X."/>
            <person name="Van de Peer Y."/>
            <person name="Grigoriev I.V."/>
            <person name="Nordborg M."/>
            <person name="Weigel D."/>
            <person name="Guo Y.-L."/>
        </authorList>
    </citation>
    <scope>NUCLEOTIDE SEQUENCE [LARGE SCALE GENOMIC DNA]</scope>
    <source>
        <strain evidence="3">cv. MN47</strain>
    </source>
</reference>
<dbReference type="Proteomes" id="UP000008694">
    <property type="component" value="Unassembled WGS sequence"/>
</dbReference>
<protein>
    <recommendedName>
        <fullName evidence="1">Expansin-like EG45 domain-containing protein</fullName>
    </recommendedName>
</protein>
<dbReference type="SUPFAM" id="SSF50685">
    <property type="entry name" value="Barwin-like endoglucanases"/>
    <property type="match status" value="1"/>
</dbReference>
<sequence>MAIWVIPMSYGYGAEPPMIDDVADSPGTNGVDPAWYDARPTAALSTALFNNGYTCGACYEIMCARDPH</sequence>
<evidence type="ECO:0000259" key="1">
    <source>
        <dbReference type="PROSITE" id="PS50842"/>
    </source>
</evidence>
<feature type="domain" description="Expansin-like EG45" evidence="1">
    <location>
        <begin position="7"/>
        <end position="68"/>
    </location>
</feature>
<dbReference type="InterPro" id="IPR007112">
    <property type="entry name" value="Expansin/allergen_DPBB_dom"/>
</dbReference>
<dbReference type="PROSITE" id="PS50842">
    <property type="entry name" value="EXPANSIN_EG45"/>
    <property type="match status" value="1"/>
</dbReference>
<dbReference type="AlphaFoldDB" id="D7MJQ1"/>
<dbReference type="Gene3D" id="2.40.40.10">
    <property type="entry name" value="RlpA-like domain"/>
    <property type="match status" value="1"/>
</dbReference>
<name>D7MJQ1_ARALL</name>
<accession>D7MJQ1</accession>
<dbReference type="InterPro" id="IPR036908">
    <property type="entry name" value="RlpA-like_sf"/>
</dbReference>
<dbReference type="EMBL" id="GL348719">
    <property type="protein sequence ID" value="EFH44992.1"/>
    <property type="molecule type" value="Genomic_DNA"/>
</dbReference>
<gene>
    <name evidence="2" type="ORF">ARALYDRAFT_916395</name>
</gene>
<evidence type="ECO:0000313" key="3">
    <source>
        <dbReference type="Proteomes" id="UP000008694"/>
    </source>
</evidence>
<proteinExistence type="predicted"/>
<organism evidence="3">
    <name type="scientific">Arabidopsis lyrata subsp. lyrata</name>
    <name type="common">Lyre-leaved rock-cress</name>
    <dbReference type="NCBI Taxonomy" id="81972"/>
    <lineage>
        <taxon>Eukaryota</taxon>
        <taxon>Viridiplantae</taxon>
        <taxon>Streptophyta</taxon>
        <taxon>Embryophyta</taxon>
        <taxon>Tracheophyta</taxon>
        <taxon>Spermatophyta</taxon>
        <taxon>Magnoliopsida</taxon>
        <taxon>eudicotyledons</taxon>
        <taxon>Gunneridae</taxon>
        <taxon>Pentapetalae</taxon>
        <taxon>rosids</taxon>
        <taxon>malvids</taxon>
        <taxon>Brassicales</taxon>
        <taxon>Brassicaceae</taxon>
        <taxon>Camelineae</taxon>
        <taxon>Arabidopsis</taxon>
    </lineage>
</organism>
<keyword evidence="3" id="KW-1185">Reference proteome</keyword>
<evidence type="ECO:0000313" key="2">
    <source>
        <dbReference type="EMBL" id="EFH44992.1"/>
    </source>
</evidence>
<dbReference type="HOGENOM" id="CLU_2797426_0_0_1"/>
<dbReference type="Gramene" id="scaffold_704137.1">
    <property type="protein sequence ID" value="scaffold_704137.1"/>
    <property type="gene ID" value="scaffold_704137.1"/>
</dbReference>